<proteinExistence type="predicted"/>
<organism evidence="2 3">
    <name type="scientific">Nonlabens tegetincola</name>
    <dbReference type="NCBI Taxonomy" id="323273"/>
    <lineage>
        <taxon>Bacteria</taxon>
        <taxon>Pseudomonadati</taxon>
        <taxon>Bacteroidota</taxon>
        <taxon>Flavobacteriia</taxon>
        <taxon>Flavobacteriales</taxon>
        <taxon>Flavobacteriaceae</taxon>
        <taxon>Nonlabens</taxon>
    </lineage>
</organism>
<keyword evidence="3" id="KW-1185">Reference proteome</keyword>
<dbReference type="RefSeq" id="WP_042278415.1">
    <property type="nucleotide sequence ID" value="NZ_BBML01000003.1"/>
</dbReference>
<evidence type="ECO:0000256" key="1">
    <source>
        <dbReference type="SAM" id="Phobius"/>
    </source>
</evidence>
<feature type="transmembrane region" description="Helical" evidence="1">
    <location>
        <begin position="7"/>
        <end position="27"/>
    </location>
</feature>
<gene>
    <name evidence="2" type="ORF">JCM19294_1189</name>
</gene>
<accession>A0A090Q1H0</accession>
<evidence type="ECO:0000313" key="2">
    <source>
        <dbReference type="EMBL" id="GAK96880.1"/>
    </source>
</evidence>
<protein>
    <submittedName>
        <fullName evidence="2">Uncharacterized protein</fullName>
    </submittedName>
</protein>
<reference evidence="2" key="1">
    <citation type="journal article" date="2014" name="Genome Announc.">
        <title>Draft Genome Sequences of Marine Flavobacterium Nonlabens Strains NR17, NR24, NR27, NR32, NR33, and Ara13.</title>
        <authorList>
            <person name="Nakanishi M."/>
            <person name="Meirelles P."/>
            <person name="Suzuki R."/>
            <person name="Takatani N."/>
            <person name="Mino S."/>
            <person name="Suda W."/>
            <person name="Oshima K."/>
            <person name="Hattori M."/>
            <person name="Ohkuma M."/>
            <person name="Hosokawa M."/>
            <person name="Miyashita K."/>
            <person name="Thompson F.L."/>
            <person name="Niwa A."/>
            <person name="Sawabe T."/>
            <person name="Sawabe T."/>
        </authorList>
    </citation>
    <scope>NUCLEOTIDE SEQUENCE [LARGE SCALE GENOMIC DNA]</scope>
    <source>
        <strain evidence="2">JCM 19294</strain>
    </source>
</reference>
<keyword evidence="1" id="KW-1133">Transmembrane helix</keyword>
<sequence>MNKKNYTLFLNLAFIGLGGYKLYQHFIDGVELPIYQIVLAGFLVLMGVYQLIMLNRNFKKPE</sequence>
<dbReference type="Proteomes" id="UP000029221">
    <property type="component" value="Unassembled WGS sequence"/>
</dbReference>
<keyword evidence="1" id="KW-0472">Membrane</keyword>
<evidence type="ECO:0000313" key="3">
    <source>
        <dbReference type="Proteomes" id="UP000029221"/>
    </source>
</evidence>
<dbReference type="EMBL" id="BBML01000003">
    <property type="protein sequence ID" value="GAK96880.1"/>
    <property type="molecule type" value="Genomic_DNA"/>
</dbReference>
<dbReference type="AlphaFoldDB" id="A0A090Q1H0"/>
<feature type="transmembrane region" description="Helical" evidence="1">
    <location>
        <begin position="33"/>
        <end position="52"/>
    </location>
</feature>
<dbReference type="STRING" id="319236.BST91_03425"/>
<name>A0A090Q1H0_9FLAO</name>
<comment type="caution">
    <text evidence="2">The sequence shown here is derived from an EMBL/GenBank/DDBJ whole genome shotgun (WGS) entry which is preliminary data.</text>
</comment>
<keyword evidence="1" id="KW-0812">Transmembrane</keyword>